<sequence length="95" mass="10550">MTKRLQPTRTSAFYAQAILSFAVSIASVTIALIHLPAEGWIRAFLALGLLYVVTSTLTLAKVVRDRQELSEITNRVDQARLDKLPAEHDPFKVDA</sequence>
<keyword evidence="1" id="KW-1133">Transmembrane helix</keyword>
<protein>
    <recommendedName>
        <fullName evidence="2">YiaAB two helix domain-containing protein</fullName>
    </recommendedName>
</protein>
<evidence type="ECO:0000313" key="3">
    <source>
        <dbReference type="EMBL" id="TDB96796.1"/>
    </source>
</evidence>
<dbReference type="PANTHER" id="PTHR37290">
    <property type="entry name" value="INNER MEMBRANE PROTEIN YIAA-RELATED"/>
    <property type="match status" value="1"/>
</dbReference>
<keyword evidence="4" id="KW-1185">Reference proteome</keyword>
<accession>A0A4R4MRR1</accession>
<dbReference type="GO" id="GO:0005886">
    <property type="term" value="C:plasma membrane"/>
    <property type="evidence" value="ECO:0007669"/>
    <property type="project" value="TreeGrafter"/>
</dbReference>
<gene>
    <name evidence="3" type="ORF">E1267_40560</name>
</gene>
<dbReference type="Proteomes" id="UP000295157">
    <property type="component" value="Unassembled WGS sequence"/>
</dbReference>
<name>A0A4R4MRR1_9ACTN</name>
<feature type="domain" description="YiaAB two helix" evidence="2">
    <location>
        <begin position="13"/>
        <end position="65"/>
    </location>
</feature>
<reference evidence="3 4" key="1">
    <citation type="submission" date="2019-02" db="EMBL/GenBank/DDBJ databases">
        <title>Draft genome sequences of novel Actinobacteria.</title>
        <authorList>
            <person name="Sahin N."/>
            <person name="Ay H."/>
            <person name="Saygin H."/>
        </authorList>
    </citation>
    <scope>NUCLEOTIDE SEQUENCE [LARGE SCALE GENOMIC DNA]</scope>
    <source>
        <strain evidence="3 4">KC201</strain>
    </source>
</reference>
<dbReference type="InterPro" id="IPR038972">
    <property type="entry name" value="YiaA-like"/>
</dbReference>
<comment type="caution">
    <text evidence="3">The sequence shown here is derived from an EMBL/GenBank/DDBJ whole genome shotgun (WGS) entry which is preliminary data.</text>
</comment>
<dbReference type="OrthoDB" id="3296350at2"/>
<feature type="transmembrane region" description="Helical" evidence="1">
    <location>
        <begin position="39"/>
        <end position="60"/>
    </location>
</feature>
<feature type="transmembrane region" description="Helical" evidence="1">
    <location>
        <begin position="12"/>
        <end position="33"/>
    </location>
</feature>
<dbReference type="RefSeq" id="WP_132341118.1">
    <property type="nucleotide sequence ID" value="NZ_SMJZ01000281.1"/>
</dbReference>
<dbReference type="PANTHER" id="PTHR37290:SF1">
    <property type="entry name" value="INNER MEMBRANE PROTEIN YIAA"/>
    <property type="match status" value="1"/>
</dbReference>
<organism evidence="3 4">
    <name type="scientific">Nonomuraea longispora</name>
    <dbReference type="NCBI Taxonomy" id="1848320"/>
    <lineage>
        <taxon>Bacteria</taxon>
        <taxon>Bacillati</taxon>
        <taxon>Actinomycetota</taxon>
        <taxon>Actinomycetes</taxon>
        <taxon>Streptosporangiales</taxon>
        <taxon>Streptosporangiaceae</taxon>
        <taxon>Nonomuraea</taxon>
    </lineage>
</organism>
<proteinExistence type="predicted"/>
<evidence type="ECO:0000256" key="1">
    <source>
        <dbReference type="SAM" id="Phobius"/>
    </source>
</evidence>
<dbReference type="AlphaFoldDB" id="A0A4R4MRR1"/>
<dbReference type="InterPro" id="IPR008024">
    <property type="entry name" value="YiaAB"/>
</dbReference>
<evidence type="ECO:0000313" key="4">
    <source>
        <dbReference type="Proteomes" id="UP000295157"/>
    </source>
</evidence>
<dbReference type="GO" id="GO:0006974">
    <property type="term" value="P:DNA damage response"/>
    <property type="evidence" value="ECO:0007669"/>
    <property type="project" value="TreeGrafter"/>
</dbReference>
<keyword evidence="1" id="KW-0812">Transmembrane</keyword>
<keyword evidence="1" id="KW-0472">Membrane</keyword>
<dbReference type="Pfam" id="PF05360">
    <property type="entry name" value="YiaAB"/>
    <property type="match status" value="1"/>
</dbReference>
<evidence type="ECO:0000259" key="2">
    <source>
        <dbReference type="Pfam" id="PF05360"/>
    </source>
</evidence>
<dbReference type="EMBL" id="SMJZ01000281">
    <property type="protein sequence ID" value="TDB96796.1"/>
    <property type="molecule type" value="Genomic_DNA"/>
</dbReference>